<feature type="compositionally biased region" description="Acidic residues" evidence="2">
    <location>
        <begin position="591"/>
        <end position="603"/>
    </location>
</feature>
<sequence>MEDAHKLIAELLAKLGELDSKVASYQQDMLAQFQKYSDDLLKDVPEAISSEVSRAIAASMSKYPYLHPPSNRDDGVESEPPTPTTENWKAEGRKSPPPVLYHTSGIPKNFKHNFGEGDRSPHERENEFRGVFTPSYLPLLGDTDRPPHSSPTSLKPLPAAQAPPAGPFPPLPDSIVVNTDAAANGTARAEPRAEEPVVEEAAPRPTPVRSLTENSIHSISSSGSGSEHKIRRSALRRSSSSNKGSPRRVRFEFGGTEVLPSSSPDLGFNPSSSQTSAGLDEADNDDEINASSAIDDSELYTAESYNGLSLLDMEGEEELEPRPKKVSSTQALRELTRNNPVEEGTIWKQVNSSEDSLARGAGGSKATGISKLPAKTPMVATSHRIPGSINKPATTSSSRDESLGSPLQDMERYDAEDDDDDSSEEEFLSMPAKSSRSSSPHTRSPSGQSPVAQPFPHSTNYQKTSPESNGHPHADRERLLARPHAEDVSHVPKDLPHSWEHTVEPLLRDILKKHVKGDFSIDVHDYPELKVKSKTAPRVIRVTVSNPVSTDLQDGIQKELAKKVPPSFQETYLQFSSSKAPSSRATSQAEPDTDFFDFDDEDLSNTSGKPNKYLADEPEEDEDVSKNDEPLEAPSKPSLYSTSPAVSIPHKNQTPVTTNKTKFTDGGVGSYNGRTLRMSSVVSPKVLREAAALGDFKTFVGSVDGRSGVDMYDPFSYRESIVGRSFNGTPHSLSERMMLEDKMALEKGKDLPDDDFDDEFSSRVRAA</sequence>
<dbReference type="OrthoDB" id="5418627at2759"/>
<proteinExistence type="predicted"/>
<evidence type="ECO:0000256" key="2">
    <source>
        <dbReference type="SAM" id="MobiDB-lite"/>
    </source>
</evidence>
<feature type="region of interest" description="Disordered" evidence="2">
    <location>
        <begin position="573"/>
        <end position="665"/>
    </location>
</feature>
<keyword evidence="1" id="KW-0175">Coiled coil</keyword>
<feature type="region of interest" description="Disordered" evidence="2">
    <location>
        <begin position="311"/>
        <end position="499"/>
    </location>
</feature>
<feature type="compositionally biased region" description="Polar residues" evidence="2">
    <location>
        <begin position="456"/>
        <end position="468"/>
    </location>
</feature>
<feature type="compositionally biased region" description="Polar residues" evidence="2">
    <location>
        <begin position="259"/>
        <end position="277"/>
    </location>
</feature>
<organism evidence="3 4">
    <name type="scientific">Coniochaeta pulveracea</name>
    <dbReference type="NCBI Taxonomy" id="177199"/>
    <lineage>
        <taxon>Eukaryota</taxon>
        <taxon>Fungi</taxon>
        <taxon>Dikarya</taxon>
        <taxon>Ascomycota</taxon>
        <taxon>Pezizomycotina</taxon>
        <taxon>Sordariomycetes</taxon>
        <taxon>Sordariomycetidae</taxon>
        <taxon>Coniochaetales</taxon>
        <taxon>Coniochaetaceae</taxon>
        <taxon>Coniochaeta</taxon>
    </lineage>
</organism>
<feature type="compositionally biased region" description="Polar residues" evidence="2">
    <location>
        <begin position="638"/>
        <end position="661"/>
    </location>
</feature>
<feature type="compositionally biased region" description="Low complexity" evidence="2">
    <location>
        <begin position="576"/>
        <end position="587"/>
    </location>
</feature>
<feature type="compositionally biased region" description="Basic and acidic residues" evidence="2">
    <location>
        <begin position="113"/>
        <end position="128"/>
    </location>
</feature>
<accession>A0A420YBC1</accession>
<comment type="caution">
    <text evidence="3">The sequence shown here is derived from an EMBL/GenBank/DDBJ whole genome shotgun (WGS) entry which is preliminary data.</text>
</comment>
<dbReference type="AlphaFoldDB" id="A0A420YBC1"/>
<dbReference type="Proteomes" id="UP000275385">
    <property type="component" value="Unassembled WGS sequence"/>
</dbReference>
<feature type="region of interest" description="Disordered" evidence="2">
    <location>
        <begin position="748"/>
        <end position="767"/>
    </location>
</feature>
<feature type="compositionally biased region" description="Low complexity" evidence="2">
    <location>
        <begin position="154"/>
        <end position="163"/>
    </location>
</feature>
<evidence type="ECO:0000313" key="4">
    <source>
        <dbReference type="Proteomes" id="UP000275385"/>
    </source>
</evidence>
<dbReference type="STRING" id="177199.A0A420YBC1"/>
<evidence type="ECO:0000256" key="1">
    <source>
        <dbReference type="SAM" id="Coils"/>
    </source>
</evidence>
<protein>
    <submittedName>
        <fullName evidence="3">Uncharacterized protein</fullName>
    </submittedName>
</protein>
<feature type="coiled-coil region" evidence="1">
    <location>
        <begin position="1"/>
        <end position="28"/>
    </location>
</feature>
<name>A0A420YBC1_9PEZI</name>
<feature type="compositionally biased region" description="Low complexity" evidence="2">
    <location>
        <begin position="215"/>
        <end position="225"/>
    </location>
</feature>
<evidence type="ECO:0000313" key="3">
    <source>
        <dbReference type="EMBL" id="RKU45172.1"/>
    </source>
</evidence>
<dbReference type="EMBL" id="QVQW01000023">
    <property type="protein sequence ID" value="RKU45172.1"/>
    <property type="molecule type" value="Genomic_DNA"/>
</dbReference>
<feature type="region of interest" description="Disordered" evidence="2">
    <location>
        <begin position="63"/>
        <end position="299"/>
    </location>
</feature>
<keyword evidence="4" id="KW-1185">Reference proteome</keyword>
<feature type="compositionally biased region" description="Low complexity" evidence="2">
    <location>
        <begin position="429"/>
        <end position="449"/>
    </location>
</feature>
<reference evidence="3 4" key="1">
    <citation type="submission" date="2018-08" db="EMBL/GenBank/DDBJ databases">
        <title>Draft genome of the lignicolous fungus Coniochaeta pulveracea.</title>
        <authorList>
            <person name="Borstlap C.J."/>
            <person name="De Witt R.N."/>
            <person name="Botha A."/>
            <person name="Volschenk H."/>
        </authorList>
    </citation>
    <scope>NUCLEOTIDE SEQUENCE [LARGE SCALE GENOMIC DNA]</scope>
    <source>
        <strain evidence="3 4">CAB683</strain>
    </source>
</reference>
<gene>
    <name evidence="3" type="ORF">DL546_006618</name>
</gene>
<feature type="compositionally biased region" description="Basic and acidic residues" evidence="2">
    <location>
        <begin position="470"/>
        <end position="499"/>
    </location>
</feature>
<feature type="compositionally biased region" description="Acidic residues" evidence="2">
    <location>
        <begin position="414"/>
        <end position="427"/>
    </location>
</feature>